<keyword evidence="7" id="KW-0963">Cytoplasm</keyword>
<evidence type="ECO:0000256" key="2">
    <source>
        <dbReference type="ARBA" id="ARBA00004941"/>
    </source>
</evidence>
<comment type="caution">
    <text evidence="10">The sequence shown here is derived from an EMBL/GenBank/DDBJ whole genome shotgun (WGS) entry which is preliminary data.</text>
</comment>
<organism evidence="10 11">
    <name type="scientific">Desulfurobacterium indicum</name>
    <dbReference type="NCBI Taxonomy" id="1914305"/>
    <lineage>
        <taxon>Bacteria</taxon>
        <taxon>Pseudomonadati</taxon>
        <taxon>Aquificota</taxon>
        <taxon>Aquificia</taxon>
        <taxon>Desulfurobacteriales</taxon>
        <taxon>Desulfurobacteriaceae</taxon>
        <taxon>Desulfurobacterium</taxon>
    </lineage>
</organism>
<dbReference type="PRINTS" id="PR00149">
    <property type="entry name" value="FUMRATELYASE"/>
</dbReference>
<evidence type="ECO:0000259" key="8">
    <source>
        <dbReference type="Pfam" id="PF00206"/>
    </source>
</evidence>
<dbReference type="EC" id="4.3.2.1" evidence="3 7"/>
<dbReference type="Pfam" id="PF00206">
    <property type="entry name" value="Lyase_1"/>
    <property type="match status" value="1"/>
</dbReference>
<dbReference type="STRING" id="1914305.BLW93_06565"/>
<sequence>MAESEKKLWGGRFKESTDALVEKFTESVSYDKRLAPFDIAGSIAHVTMLAKQGILKEDEAKKIVEGLNEILREIEEGKFEWKQELEDVHMNIEKSLIEKIGPVGGKLHTGRSRNDQVATDVRLYVRHEINEILALLKSLREAFYIQAKKYIDVIMPGYTHLQIAQPVLYAHHMLAYYQMFKRDEERFKDTLKRVNVMPLGSAALAGTSYPLDREFTASLLEFDSVSRNSMDAVSDRDFVAETIFNCALVMAHLSRLSEELILWSTEEFGFIDLPDAFCTGSSIMPQKKNPDVSELTRGKTGRVYGDLVAILTIIKGLPMTYNRDLQEDKEPLFDAIDTVKLALAVNARVVRGMKPKKERMRSQASKGFSLATDVADYLAKKGVPFRDAHRIVGEIVAYCLDNGKTLETMTIDEFRQFSNAFDKDVLNLISVEGSTSSRNIIGGTAKEQVLKELERIESEEGFKEEK</sequence>
<dbReference type="InterPro" id="IPR022761">
    <property type="entry name" value="Fumarate_lyase_N"/>
</dbReference>
<evidence type="ECO:0000259" key="9">
    <source>
        <dbReference type="Pfam" id="PF14698"/>
    </source>
</evidence>
<comment type="pathway">
    <text evidence="2 7">Amino-acid biosynthesis; L-arginine biosynthesis; L-arginine from L-ornithine and carbamoyl phosphate: step 3/3.</text>
</comment>
<dbReference type="OrthoDB" id="9769623at2"/>
<dbReference type="InterPro" id="IPR000362">
    <property type="entry name" value="Fumarate_lyase_fam"/>
</dbReference>
<dbReference type="RefSeq" id="WP_076713303.1">
    <property type="nucleotide sequence ID" value="NZ_MOEN01000025.1"/>
</dbReference>
<dbReference type="InterPro" id="IPR008948">
    <property type="entry name" value="L-Aspartase-like"/>
</dbReference>
<comment type="subcellular location">
    <subcellularLocation>
        <location evidence="7">Cytoplasm</location>
    </subcellularLocation>
</comment>
<evidence type="ECO:0000256" key="5">
    <source>
        <dbReference type="ARBA" id="ARBA00022605"/>
    </source>
</evidence>
<dbReference type="Proteomes" id="UP000187408">
    <property type="component" value="Unassembled WGS sequence"/>
</dbReference>
<dbReference type="FunFam" id="1.20.200.10:FF:000002">
    <property type="entry name" value="Argininosuccinate lyase"/>
    <property type="match status" value="1"/>
</dbReference>
<dbReference type="NCBIfam" id="TIGR00838">
    <property type="entry name" value="argH"/>
    <property type="match status" value="1"/>
</dbReference>
<dbReference type="CDD" id="cd01359">
    <property type="entry name" value="Argininosuccinate_lyase"/>
    <property type="match status" value="1"/>
</dbReference>
<dbReference type="GO" id="GO:0005829">
    <property type="term" value="C:cytosol"/>
    <property type="evidence" value="ECO:0007669"/>
    <property type="project" value="TreeGrafter"/>
</dbReference>
<dbReference type="Pfam" id="PF14698">
    <property type="entry name" value="ASL_C2"/>
    <property type="match status" value="1"/>
</dbReference>
<dbReference type="FunFam" id="1.10.275.10:FF:000002">
    <property type="entry name" value="Argininosuccinate lyase"/>
    <property type="match status" value="1"/>
</dbReference>
<dbReference type="PROSITE" id="PS00163">
    <property type="entry name" value="FUMARATE_LYASES"/>
    <property type="match status" value="1"/>
</dbReference>
<dbReference type="InterPro" id="IPR020557">
    <property type="entry name" value="Fumarate_lyase_CS"/>
</dbReference>
<evidence type="ECO:0000256" key="6">
    <source>
        <dbReference type="ARBA" id="ARBA00023239"/>
    </source>
</evidence>
<evidence type="ECO:0000256" key="7">
    <source>
        <dbReference type="HAMAP-Rule" id="MF_00006"/>
    </source>
</evidence>
<keyword evidence="5 7" id="KW-0028">Amino-acid biosynthesis</keyword>
<comment type="similarity">
    <text evidence="7">Belongs to the lyase 1 family. Argininosuccinate lyase subfamily.</text>
</comment>
<accession>A0A1R1MK31</accession>
<dbReference type="Gene3D" id="1.20.200.10">
    <property type="entry name" value="Fumarase/aspartase (Central domain)"/>
    <property type="match status" value="1"/>
</dbReference>
<keyword evidence="11" id="KW-1185">Reference proteome</keyword>
<proteinExistence type="inferred from homology"/>
<name>A0A1R1MK31_9BACT</name>
<keyword evidence="4 7" id="KW-0055">Arginine biosynthesis</keyword>
<protein>
    <recommendedName>
        <fullName evidence="3 7">Argininosuccinate lyase</fullName>
        <shortName evidence="7">ASAL</shortName>
        <ecNumber evidence="3 7">4.3.2.1</ecNumber>
    </recommendedName>
    <alternativeName>
        <fullName evidence="7">Arginosuccinase</fullName>
    </alternativeName>
</protein>
<evidence type="ECO:0000313" key="10">
    <source>
        <dbReference type="EMBL" id="OMH40161.1"/>
    </source>
</evidence>
<dbReference type="FunFam" id="1.10.40.30:FF:000001">
    <property type="entry name" value="Argininosuccinate lyase"/>
    <property type="match status" value="1"/>
</dbReference>
<feature type="domain" description="Argininosuccinate lyase C-terminal" evidence="9">
    <location>
        <begin position="368"/>
        <end position="434"/>
    </location>
</feature>
<evidence type="ECO:0000313" key="11">
    <source>
        <dbReference type="Proteomes" id="UP000187408"/>
    </source>
</evidence>
<evidence type="ECO:0000256" key="1">
    <source>
        <dbReference type="ARBA" id="ARBA00000985"/>
    </source>
</evidence>
<dbReference type="GO" id="GO:0042450">
    <property type="term" value="P:L-arginine biosynthetic process via ornithine"/>
    <property type="evidence" value="ECO:0007669"/>
    <property type="project" value="UniProtKB-UniRule"/>
</dbReference>
<dbReference type="Gene3D" id="1.10.40.30">
    <property type="entry name" value="Fumarase/aspartase (C-terminal domain)"/>
    <property type="match status" value="1"/>
</dbReference>
<dbReference type="PANTHER" id="PTHR43814:SF1">
    <property type="entry name" value="ARGININOSUCCINATE LYASE"/>
    <property type="match status" value="1"/>
</dbReference>
<dbReference type="EMBL" id="MOEN01000025">
    <property type="protein sequence ID" value="OMH40161.1"/>
    <property type="molecule type" value="Genomic_DNA"/>
</dbReference>
<dbReference type="InterPro" id="IPR029419">
    <property type="entry name" value="Arg_succ_lyase_C"/>
</dbReference>
<dbReference type="InterPro" id="IPR009049">
    <property type="entry name" value="Argininosuccinate_lyase"/>
</dbReference>
<dbReference type="SUPFAM" id="SSF48557">
    <property type="entry name" value="L-aspartase-like"/>
    <property type="match status" value="1"/>
</dbReference>
<dbReference type="PANTHER" id="PTHR43814">
    <property type="entry name" value="ARGININOSUCCINATE LYASE"/>
    <property type="match status" value="1"/>
</dbReference>
<feature type="domain" description="Fumarate lyase N-terminal" evidence="8">
    <location>
        <begin position="11"/>
        <end position="305"/>
    </location>
</feature>
<gene>
    <name evidence="7" type="primary">argH</name>
    <name evidence="10" type="ORF">BLW93_06565</name>
</gene>
<dbReference type="Gene3D" id="1.10.275.10">
    <property type="entry name" value="Fumarase/aspartase (N-terminal domain)"/>
    <property type="match status" value="1"/>
</dbReference>
<dbReference type="PRINTS" id="PR00145">
    <property type="entry name" value="ARGSUCLYASE"/>
</dbReference>
<reference evidence="10 11" key="1">
    <citation type="submission" date="2016-10" db="EMBL/GenBank/DDBJ databases">
        <title>Genome sequence of a sulfur-reducing bacterium Desulfurobacterium indicum K6013.</title>
        <authorList>
            <person name="Cao J."/>
            <person name="Shao Z."/>
            <person name="Alain K."/>
            <person name="Jebbar M."/>
        </authorList>
    </citation>
    <scope>NUCLEOTIDE SEQUENCE [LARGE SCALE GENOMIC DNA]</scope>
    <source>
        <strain evidence="10 11">K6013</strain>
    </source>
</reference>
<dbReference type="AlphaFoldDB" id="A0A1R1MK31"/>
<dbReference type="HAMAP" id="MF_00006">
    <property type="entry name" value="Arg_succ_lyase"/>
    <property type="match status" value="1"/>
</dbReference>
<dbReference type="InterPro" id="IPR024083">
    <property type="entry name" value="Fumarase/histidase_N"/>
</dbReference>
<evidence type="ECO:0000256" key="3">
    <source>
        <dbReference type="ARBA" id="ARBA00012338"/>
    </source>
</evidence>
<evidence type="ECO:0000256" key="4">
    <source>
        <dbReference type="ARBA" id="ARBA00022571"/>
    </source>
</evidence>
<dbReference type="GO" id="GO:0004056">
    <property type="term" value="F:argininosuccinate lyase activity"/>
    <property type="evidence" value="ECO:0007669"/>
    <property type="project" value="UniProtKB-UniRule"/>
</dbReference>
<comment type="catalytic activity">
    <reaction evidence="1 7">
        <text>2-(N(omega)-L-arginino)succinate = fumarate + L-arginine</text>
        <dbReference type="Rhea" id="RHEA:24020"/>
        <dbReference type="ChEBI" id="CHEBI:29806"/>
        <dbReference type="ChEBI" id="CHEBI:32682"/>
        <dbReference type="ChEBI" id="CHEBI:57472"/>
        <dbReference type="EC" id="4.3.2.1"/>
    </reaction>
</comment>
<dbReference type="UniPathway" id="UPA00068">
    <property type="reaction ID" value="UER00114"/>
</dbReference>
<keyword evidence="6 7" id="KW-0456">Lyase</keyword>